<evidence type="ECO:0000256" key="3">
    <source>
        <dbReference type="ARBA" id="ARBA00022525"/>
    </source>
</evidence>
<reference evidence="4 5" key="1">
    <citation type="submission" date="2020-04" db="EMBL/GenBank/DDBJ databases">
        <authorList>
            <person name="Alioto T."/>
            <person name="Alioto T."/>
            <person name="Gomez Garrido J."/>
        </authorList>
    </citation>
    <scope>NUCLEOTIDE SEQUENCE [LARGE SCALE GENOMIC DNA]</scope>
</reference>
<dbReference type="Proteomes" id="UP000494165">
    <property type="component" value="Unassembled WGS sequence"/>
</dbReference>
<dbReference type="AlphaFoldDB" id="A0A8S1E0R1"/>
<dbReference type="InterPro" id="IPR011042">
    <property type="entry name" value="6-blade_b-propeller_TolB-like"/>
</dbReference>
<dbReference type="Pfam" id="PF03022">
    <property type="entry name" value="MRJP"/>
    <property type="match status" value="2"/>
</dbReference>
<dbReference type="Gene3D" id="2.120.10.30">
    <property type="entry name" value="TolB, C-terminal domain"/>
    <property type="match status" value="1"/>
</dbReference>
<comment type="caution">
    <text evidence="4">The sequence shown here is derived from an EMBL/GenBank/DDBJ whole genome shotgun (WGS) entry which is preliminary data.</text>
</comment>
<evidence type="ECO:0000256" key="1">
    <source>
        <dbReference type="ARBA" id="ARBA00004613"/>
    </source>
</evidence>
<keyword evidence="5" id="KW-1185">Reference proteome</keyword>
<evidence type="ECO:0000313" key="5">
    <source>
        <dbReference type="Proteomes" id="UP000494165"/>
    </source>
</evidence>
<dbReference type="EMBL" id="CADEPI010000325">
    <property type="protein sequence ID" value="CAB3383826.1"/>
    <property type="molecule type" value="Genomic_DNA"/>
</dbReference>
<evidence type="ECO:0008006" key="6">
    <source>
        <dbReference type="Google" id="ProtNLM"/>
    </source>
</evidence>
<dbReference type="OrthoDB" id="9977471at2759"/>
<evidence type="ECO:0000313" key="4">
    <source>
        <dbReference type="EMBL" id="CAB3383826.1"/>
    </source>
</evidence>
<comment type="subcellular location">
    <subcellularLocation>
        <location evidence="1">Secreted</location>
    </subcellularLocation>
</comment>
<dbReference type="InterPro" id="IPR017996">
    <property type="entry name" value="MRJP/yellow-related"/>
</dbReference>
<dbReference type="SUPFAM" id="SSF101898">
    <property type="entry name" value="NHL repeat"/>
    <property type="match status" value="1"/>
</dbReference>
<comment type="similarity">
    <text evidence="2">Belongs to the major royal jelly protein family.</text>
</comment>
<keyword evidence="3" id="KW-0964">Secreted</keyword>
<dbReference type="PANTHER" id="PTHR10009">
    <property type="entry name" value="PROTEIN YELLOW-RELATED"/>
    <property type="match status" value="1"/>
</dbReference>
<proteinExistence type="inferred from homology"/>
<organism evidence="4 5">
    <name type="scientific">Cloeon dipterum</name>
    <dbReference type="NCBI Taxonomy" id="197152"/>
    <lineage>
        <taxon>Eukaryota</taxon>
        <taxon>Metazoa</taxon>
        <taxon>Ecdysozoa</taxon>
        <taxon>Arthropoda</taxon>
        <taxon>Hexapoda</taxon>
        <taxon>Insecta</taxon>
        <taxon>Pterygota</taxon>
        <taxon>Palaeoptera</taxon>
        <taxon>Ephemeroptera</taxon>
        <taxon>Pisciforma</taxon>
        <taxon>Baetidae</taxon>
        <taxon>Cloeon</taxon>
    </lineage>
</organism>
<gene>
    <name evidence="4" type="ORF">CLODIP_2_CD03470</name>
</gene>
<evidence type="ECO:0000256" key="2">
    <source>
        <dbReference type="ARBA" id="ARBA00009127"/>
    </source>
</evidence>
<dbReference type="GO" id="GO:0005576">
    <property type="term" value="C:extracellular region"/>
    <property type="evidence" value="ECO:0007669"/>
    <property type="project" value="UniProtKB-SubCell"/>
</dbReference>
<protein>
    <recommendedName>
        <fullName evidence="6">Bee-milk protein</fullName>
    </recommendedName>
</protein>
<sequence length="390" mass="44147">MTSFLTSNPTSYQKQHLGPAESWGRFLLRLSSNAMSAFLAAICLLGLSLANAVNFTTVYEWDQFEFTWPSGANSSIEEIKRNFNPKNVEFLYMAVFGERLFLSLDWKYGTPATLVWLPTSGTSTAPPKLDPFPSWNLHERYNCDTIQMAKGLETDTDGRLWVVDDGNAACPGKIWIFDLLNNDKSEHIHRFPDTVVSHASGSRALHDIVLDKTPDDYIAYIRDAASEHIVAYSRKLDKSWSVKTSRKKWKSFALSPSQEARQLYLSKSFSDDFYSVSVGQLKNEGKSAHVEFIGQWKKIPSRMLIDSSNVLYAAFFNANYLAKWNISEPFHEQRFYEAGELGTIEPFTFALDTNGNLWMTELNESTGVKRQKLLKAAIGAKSYLYSAARP</sequence>
<name>A0A8S1E0R1_9INSE</name>
<accession>A0A8S1E0R1</accession>
<dbReference type="PANTHER" id="PTHR10009:SF18">
    <property type="entry name" value="PROTEIN YELLOW-LIKE PROTEIN"/>
    <property type="match status" value="1"/>
</dbReference>